<organism evidence="2 3">
    <name type="scientific">Hohenbuehelia grisea</name>
    <dbReference type="NCBI Taxonomy" id="104357"/>
    <lineage>
        <taxon>Eukaryota</taxon>
        <taxon>Fungi</taxon>
        <taxon>Dikarya</taxon>
        <taxon>Basidiomycota</taxon>
        <taxon>Agaricomycotina</taxon>
        <taxon>Agaricomycetes</taxon>
        <taxon>Agaricomycetidae</taxon>
        <taxon>Agaricales</taxon>
        <taxon>Pleurotineae</taxon>
        <taxon>Pleurotaceae</taxon>
        <taxon>Hohenbuehelia</taxon>
    </lineage>
</organism>
<evidence type="ECO:0000313" key="3">
    <source>
        <dbReference type="Proteomes" id="UP001556367"/>
    </source>
</evidence>
<keyword evidence="3" id="KW-1185">Reference proteome</keyword>
<feature type="signal peptide" evidence="1">
    <location>
        <begin position="1"/>
        <end position="24"/>
    </location>
</feature>
<name>A0ABR3J8U4_9AGAR</name>
<evidence type="ECO:0000256" key="1">
    <source>
        <dbReference type="SAM" id="SignalP"/>
    </source>
</evidence>
<dbReference type="Proteomes" id="UP001556367">
    <property type="component" value="Unassembled WGS sequence"/>
</dbReference>
<proteinExistence type="predicted"/>
<protein>
    <submittedName>
        <fullName evidence="2">Uncharacterized protein</fullName>
    </submittedName>
</protein>
<comment type="caution">
    <text evidence="2">The sequence shown here is derived from an EMBL/GenBank/DDBJ whole genome shotgun (WGS) entry which is preliminary data.</text>
</comment>
<dbReference type="EMBL" id="JASNQZ010000011">
    <property type="protein sequence ID" value="KAL0951900.1"/>
    <property type="molecule type" value="Genomic_DNA"/>
</dbReference>
<reference evidence="3" key="1">
    <citation type="submission" date="2024-06" db="EMBL/GenBank/DDBJ databases">
        <title>Multi-omics analyses provide insights into the biosynthesis of the anticancer antibiotic pleurotin in Hohenbuehelia grisea.</title>
        <authorList>
            <person name="Weaver J.A."/>
            <person name="Alberti F."/>
        </authorList>
    </citation>
    <scope>NUCLEOTIDE SEQUENCE [LARGE SCALE GENOMIC DNA]</scope>
    <source>
        <strain evidence="3">T-177</strain>
    </source>
</reference>
<keyword evidence="1" id="KW-0732">Signal</keyword>
<feature type="chain" id="PRO_5045202687" evidence="1">
    <location>
        <begin position="25"/>
        <end position="287"/>
    </location>
</feature>
<sequence>MKSITRAALASTIVAASALAPASAAPTRGVPSIKFVRGEELNDITGRDFFDFLNGMFSPFGTQDNNANSEANATVSIGANTASIVGSAEPTLPSTTADLSMPSSSASLPTQTIGIVPDYLPSVQPSPASEALSTLSPQGLSISAEISIDASGFSASIPTSGHDISSEIMPSPSLSFPSASLTIPSIFPPTLTLSLPTQPSSESIISLPSVPSVQSLSASITLPAMPIESALGSTPSVYFTNSVLSSPTLSISTPLIAPEFSSISFSIVSEPSASASATLGGGVEVVP</sequence>
<gene>
    <name evidence="2" type="ORF">HGRIS_008555</name>
</gene>
<evidence type="ECO:0000313" key="2">
    <source>
        <dbReference type="EMBL" id="KAL0951900.1"/>
    </source>
</evidence>
<accession>A0ABR3J8U4</accession>